<dbReference type="Proteomes" id="UP000199470">
    <property type="component" value="Unassembled WGS sequence"/>
</dbReference>
<organism evidence="4 5">
    <name type="scientific">Rugamonas rubra</name>
    <dbReference type="NCBI Taxonomy" id="758825"/>
    <lineage>
        <taxon>Bacteria</taxon>
        <taxon>Pseudomonadati</taxon>
        <taxon>Pseudomonadota</taxon>
        <taxon>Betaproteobacteria</taxon>
        <taxon>Burkholderiales</taxon>
        <taxon>Oxalobacteraceae</taxon>
        <taxon>Telluria group</taxon>
        <taxon>Rugamonas</taxon>
    </lineage>
</organism>
<feature type="domain" description="Solute-binding protein family 3/N-terminal" evidence="3">
    <location>
        <begin position="24"/>
        <end position="221"/>
    </location>
</feature>
<evidence type="ECO:0000313" key="4">
    <source>
        <dbReference type="EMBL" id="SFM19574.1"/>
    </source>
</evidence>
<dbReference type="OrthoDB" id="5456414at2"/>
<dbReference type="AlphaFoldDB" id="A0A1I4NVK0"/>
<dbReference type="SUPFAM" id="SSF53850">
    <property type="entry name" value="Periplasmic binding protein-like II"/>
    <property type="match status" value="1"/>
</dbReference>
<evidence type="ECO:0000313" key="5">
    <source>
        <dbReference type="Proteomes" id="UP000199470"/>
    </source>
</evidence>
<gene>
    <name evidence="4" type="ORF">SAMN02982985_03161</name>
</gene>
<dbReference type="RefSeq" id="WP_093388649.1">
    <property type="nucleotide sequence ID" value="NZ_FOTW01000014.1"/>
</dbReference>
<proteinExistence type="predicted"/>
<dbReference type="PANTHER" id="PTHR35936:SF35">
    <property type="entry name" value="L-CYSTINE-BINDING PROTEIN TCYJ"/>
    <property type="match status" value="1"/>
</dbReference>
<feature type="chain" id="PRO_5011493250" description="Solute-binding protein family 3/N-terminal domain-containing protein" evidence="2">
    <location>
        <begin position="21"/>
        <end position="244"/>
    </location>
</feature>
<sequence>MRYTAALATACLLGASCAVAAPTLTVAWRDKPPYYYLDHGVAKGFMLQRAKEVFALAGVPARFVQEPQKRIWINFAHGTPNYCSIAWYRLPEREAVAQFSQPLMTDPPQGVLIAPRALARVRTHATLASLLADPQLTLGVVDGVSYGPELDALIARSANQIMRRTVTTVNMMRMIAAGRADYMLVDREDWKYASAHAAELNAAVRRDYADAPPGLKRYLVCSRDVPAEVMNKLNQAIAATAERH</sequence>
<evidence type="ECO:0000256" key="2">
    <source>
        <dbReference type="SAM" id="SignalP"/>
    </source>
</evidence>
<dbReference type="Pfam" id="PF00497">
    <property type="entry name" value="SBP_bac_3"/>
    <property type="match status" value="1"/>
</dbReference>
<accession>A0A1I4NVK0</accession>
<name>A0A1I4NVK0_9BURK</name>
<keyword evidence="1 2" id="KW-0732">Signal</keyword>
<dbReference type="PROSITE" id="PS51257">
    <property type="entry name" value="PROKAR_LIPOPROTEIN"/>
    <property type="match status" value="1"/>
</dbReference>
<evidence type="ECO:0000259" key="3">
    <source>
        <dbReference type="Pfam" id="PF00497"/>
    </source>
</evidence>
<protein>
    <recommendedName>
        <fullName evidence="3">Solute-binding protein family 3/N-terminal domain-containing protein</fullName>
    </recommendedName>
</protein>
<evidence type="ECO:0000256" key="1">
    <source>
        <dbReference type="ARBA" id="ARBA00022729"/>
    </source>
</evidence>
<reference evidence="4 5" key="1">
    <citation type="submission" date="2016-10" db="EMBL/GenBank/DDBJ databases">
        <authorList>
            <person name="de Groot N.N."/>
        </authorList>
    </citation>
    <scope>NUCLEOTIDE SEQUENCE [LARGE SCALE GENOMIC DNA]</scope>
    <source>
        <strain evidence="4 5">ATCC 43154</strain>
    </source>
</reference>
<feature type="signal peptide" evidence="2">
    <location>
        <begin position="1"/>
        <end position="20"/>
    </location>
</feature>
<dbReference type="EMBL" id="FOTW01000014">
    <property type="protein sequence ID" value="SFM19574.1"/>
    <property type="molecule type" value="Genomic_DNA"/>
</dbReference>
<keyword evidence="5" id="KW-1185">Reference proteome</keyword>
<dbReference type="PANTHER" id="PTHR35936">
    <property type="entry name" value="MEMBRANE-BOUND LYTIC MUREIN TRANSGLYCOSYLASE F"/>
    <property type="match status" value="1"/>
</dbReference>
<dbReference type="STRING" id="758825.SAMN02982985_03161"/>
<dbReference type="Gene3D" id="3.40.190.10">
    <property type="entry name" value="Periplasmic binding protein-like II"/>
    <property type="match status" value="2"/>
</dbReference>
<dbReference type="InterPro" id="IPR001638">
    <property type="entry name" value="Solute-binding_3/MltF_N"/>
</dbReference>